<dbReference type="RefSeq" id="WP_071895041.1">
    <property type="nucleotide sequence ID" value="NZ_CP018135.1"/>
</dbReference>
<feature type="transmembrane region" description="Helical" evidence="7">
    <location>
        <begin position="433"/>
        <end position="454"/>
    </location>
</feature>
<feature type="transmembrane region" description="Helical" evidence="7">
    <location>
        <begin position="376"/>
        <end position="394"/>
    </location>
</feature>
<organism evidence="9 10">
    <name type="scientific">Neomicrococcus aestuarii</name>
    <dbReference type="NCBI Taxonomy" id="556325"/>
    <lineage>
        <taxon>Bacteria</taxon>
        <taxon>Bacillati</taxon>
        <taxon>Actinomycetota</taxon>
        <taxon>Actinomycetes</taxon>
        <taxon>Micrococcales</taxon>
        <taxon>Micrococcaceae</taxon>
        <taxon>Neomicrococcus</taxon>
    </lineage>
</organism>
<feature type="transmembrane region" description="Helical" evidence="7">
    <location>
        <begin position="9"/>
        <end position="27"/>
    </location>
</feature>
<keyword evidence="6 7" id="KW-0472">Membrane</keyword>
<comment type="similarity">
    <text evidence="7">Belongs to the binding-protein-dependent transport system permease family.</text>
</comment>
<feature type="transmembrane region" description="Helical" evidence="7">
    <location>
        <begin position="285"/>
        <end position="307"/>
    </location>
</feature>
<evidence type="ECO:0000259" key="8">
    <source>
        <dbReference type="PROSITE" id="PS50928"/>
    </source>
</evidence>
<feature type="transmembrane region" description="Helical" evidence="7">
    <location>
        <begin position="260"/>
        <end position="279"/>
    </location>
</feature>
<dbReference type="CDD" id="cd06261">
    <property type="entry name" value="TM_PBP2"/>
    <property type="match status" value="2"/>
</dbReference>
<dbReference type="InterPro" id="IPR035906">
    <property type="entry name" value="MetI-like_sf"/>
</dbReference>
<dbReference type="GO" id="GO:0005886">
    <property type="term" value="C:plasma membrane"/>
    <property type="evidence" value="ECO:0007669"/>
    <property type="project" value="UniProtKB-SubCell"/>
</dbReference>
<evidence type="ECO:0000256" key="1">
    <source>
        <dbReference type="ARBA" id="ARBA00004651"/>
    </source>
</evidence>
<dbReference type="Pfam" id="PF00528">
    <property type="entry name" value="BPD_transp_1"/>
    <property type="match status" value="1"/>
</dbReference>
<evidence type="ECO:0000256" key="3">
    <source>
        <dbReference type="ARBA" id="ARBA00022475"/>
    </source>
</evidence>
<feature type="domain" description="ABC transmembrane type-1" evidence="8">
    <location>
        <begin position="103"/>
        <end position="503"/>
    </location>
</feature>
<protein>
    <submittedName>
        <fullName evidence="9">ABC transporter permease</fullName>
    </submittedName>
</protein>
<reference evidence="9 10" key="1">
    <citation type="submission" date="2016-11" db="EMBL/GenBank/DDBJ databases">
        <title>Genome sequencing of Zhihengliuella aestuarii B18 antagonistic to Plasmodiophora brassicae.</title>
        <authorList>
            <person name="Luo Y."/>
        </authorList>
    </citation>
    <scope>NUCLEOTIDE SEQUENCE [LARGE SCALE GENOMIC DNA]</scope>
    <source>
        <strain evidence="9 10">B18</strain>
    </source>
</reference>
<dbReference type="PANTHER" id="PTHR30465">
    <property type="entry name" value="INNER MEMBRANE ABC TRANSPORTER"/>
    <property type="match status" value="1"/>
</dbReference>
<feature type="transmembrane region" description="Helical" evidence="7">
    <location>
        <begin position="481"/>
        <end position="506"/>
    </location>
</feature>
<name>A0A1L2ZRC6_9MICC</name>
<feature type="transmembrane region" description="Helical" evidence="7">
    <location>
        <begin position="204"/>
        <end position="227"/>
    </location>
</feature>
<keyword evidence="3" id="KW-1003">Cell membrane</keyword>
<feature type="transmembrane region" description="Helical" evidence="7">
    <location>
        <begin position="139"/>
        <end position="159"/>
    </location>
</feature>
<feature type="transmembrane region" description="Helical" evidence="7">
    <location>
        <begin position="233"/>
        <end position="253"/>
    </location>
</feature>
<keyword evidence="5 7" id="KW-1133">Transmembrane helix</keyword>
<evidence type="ECO:0000256" key="6">
    <source>
        <dbReference type="ARBA" id="ARBA00023136"/>
    </source>
</evidence>
<evidence type="ECO:0000256" key="4">
    <source>
        <dbReference type="ARBA" id="ARBA00022692"/>
    </source>
</evidence>
<dbReference type="PROSITE" id="PS50928">
    <property type="entry name" value="ABC_TM1"/>
    <property type="match status" value="1"/>
</dbReference>
<dbReference type="OrthoDB" id="147639at2"/>
<feature type="transmembrane region" description="Helical" evidence="7">
    <location>
        <begin position="319"/>
        <end position="338"/>
    </location>
</feature>
<dbReference type="PANTHER" id="PTHR30465:SF0">
    <property type="entry name" value="OLIGOPEPTIDE TRANSPORT SYSTEM PERMEASE PROTEIN APPB"/>
    <property type="match status" value="1"/>
</dbReference>
<dbReference type="SUPFAM" id="SSF161098">
    <property type="entry name" value="MetI-like"/>
    <property type="match status" value="1"/>
</dbReference>
<evidence type="ECO:0000313" key="10">
    <source>
        <dbReference type="Proteomes" id="UP000183530"/>
    </source>
</evidence>
<comment type="subcellular location">
    <subcellularLocation>
        <location evidence="1 7">Cell membrane</location>
        <topology evidence="1 7">Multi-pass membrane protein</topology>
    </subcellularLocation>
</comment>
<proteinExistence type="inferred from homology"/>
<dbReference type="GO" id="GO:0055085">
    <property type="term" value="P:transmembrane transport"/>
    <property type="evidence" value="ECO:0007669"/>
    <property type="project" value="InterPro"/>
</dbReference>
<gene>
    <name evidence="9" type="ORF">BHE16_11885</name>
</gene>
<dbReference type="STRING" id="556325.BHE16_11885"/>
<evidence type="ECO:0000256" key="2">
    <source>
        <dbReference type="ARBA" id="ARBA00022448"/>
    </source>
</evidence>
<dbReference type="EMBL" id="CP018135">
    <property type="protein sequence ID" value="APF41572.1"/>
    <property type="molecule type" value="Genomic_DNA"/>
</dbReference>
<dbReference type="Gene3D" id="1.10.3720.10">
    <property type="entry name" value="MetI-like"/>
    <property type="match status" value="1"/>
</dbReference>
<dbReference type="KEGG" id="nae:BHE16_11885"/>
<evidence type="ECO:0000313" key="9">
    <source>
        <dbReference type="EMBL" id="APF41572.1"/>
    </source>
</evidence>
<dbReference type="InterPro" id="IPR000515">
    <property type="entry name" value="MetI-like"/>
</dbReference>
<evidence type="ECO:0000256" key="5">
    <source>
        <dbReference type="ARBA" id="ARBA00022989"/>
    </source>
</evidence>
<keyword evidence="2 7" id="KW-0813">Transport</keyword>
<accession>A0A1L2ZRC6</accession>
<keyword evidence="4 7" id="KW-0812">Transmembrane</keyword>
<dbReference type="Proteomes" id="UP000183530">
    <property type="component" value="Chromosome"/>
</dbReference>
<feature type="transmembrane region" description="Helical" evidence="7">
    <location>
        <begin position="179"/>
        <end position="197"/>
    </location>
</feature>
<feature type="transmembrane region" description="Helical" evidence="7">
    <location>
        <begin position="107"/>
        <end position="127"/>
    </location>
</feature>
<sequence length="514" mass="55409">MVTYIVRRLIAAVLILLGASFIVYQLTALSGDPLADLRESNNPNKEALMAARAQALDLGTPAPLRYFKWIGGAAQCLIPFAAKCDLGVNLVGAPVTEALGRAMGQTILLVTAATFLAIFIGIALGIISALRQYSALDYGVTFMAFLFFSLPIFWLAVLLKEYGAIGFNDFLKNPVFSPAAIVIASIFMGIVVVVFMRGGFVRRAIGFVIGAAVTAGLMVLLSATGWFRNPGLGPVLIVLFGVAAAFLVTQLVSGIRNRRALYSALIMVAVGLISYYALNPLFGNMSWWGILAGAVVCIIIGCAVGYFMGGYDRGQSMRAASLTALLMGGLVVLDRFMIEWPNYFDNSRVRGRPIATIGSNTPNLQGDWWIQTTDTFTHLLLPTIALMLVSLAGYSRYSRASMLEIMQQDYIRTARAKGLPERTVVMRHAFRNALIPLATLVAFDIGGLIGGAVVTERVFAFTGMGDLFVHSLVPIPDPNPVMGTFLVIGIVALIFNLIADLVYSVLDPRVRVKA</sequence>
<evidence type="ECO:0000256" key="7">
    <source>
        <dbReference type="RuleBase" id="RU363032"/>
    </source>
</evidence>
<dbReference type="AlphaFoldDB" id="A0A1L2ZRC6"/>
<keyword evidence="10" id="KW-1185">Reference proteome</keyword>